<dbReference type="Pfam" id="PF03807">
    <property type="entry name" value="F420_oxidored"/>
    <property type="match status" value="1"/>
</dbReference>
<sequence>MKIGIIGAGSIGGSLAKLLGKLGHQVVIANSRGPDTLREVAAETGATPVTAAEAARGGEIVVVTIPQRAVVDLPKDLFAGVPADVVVIDTNNYYPVRDGSIPAIEAGQVESAWVAEQIGRPVIKAFNSIYFESLLAKGKPKGTPGRVALPIAGDPPEARAKVMRLVDELGFDPVDAGGLEDSWRQQPGTPCYIHDLDAPRLKEALAAAERSRVPEYRKASDDWLRSLIAPQSPS</sequence>
<keyword evidence="1" id="KW-0560">Oxidoreductase</keyword>
<accession>A0A150QSY4</accession>
<name>A0A150QSY4_SORCE</name>
<dbReference type="GO" id="GO:0016491">
    <property type="term" value="F:oxidoreductase activity"/>
    <property type="evidence" value="ECO:0007669"/>
    <property type="project" value="UniProtKB-KW"/>
</dbReference>
<evidence type="ECO:0000313" key="3">
    <source>
        <dbReference type="EMBL" id="KYF71101.1"/>
    </source>
</evidence>
<proteinExistence type="predicted"/>
<reference evidence="3 4" key="1">
    <citation type="submission" date="2014-02" db="EMBL/GenBank/DDBJ databases">
        <title>The small core and large imbalanced accessory genome model reveals a collaborative survival strategy of Sorangium cellulosum strains in nature.</title>
        <authorList>
            <person name="Han K."/>
            <person name="Peng R."/>
            <person name="Blom J."/>
            <person name="Li Y.-Z."/>
        </authorList>
    </citation>
    <scope>NUCLEOTIDE SEQUENCE [LARGE SCALE GENOMIC DNA]</scope>
    <source>
        <strain evidence="3 4">So0008-312</strain>
    </source>
</reference>
<evidence type="ECO:0000259" key="2">
    <source>
        <dbReference type="Pfam" id="PF03807"/>
    </source>
</evidence>
<comment type="caution">
    <text evidence="3">The sequence shown here is derived from an EMBL/GenBank/DDBJ whole genome shotgun (WGS) entry which is preliminary data.</text>
</comment>
<evidence type="ECO:0000256" key="1">
    <source>
        <dbReference type="ARBA" id="ARBA00023002"/>
    </source>
</evidence>
<dbReference type="Gene3D" id="3.40.50.720">
    <property type="entry name" value="NAD(P)-binding Rossmann-like Domain"/>
    <property type="match status" value="1"/>
</dbReference>
<dbReference type="EMBL" id="JEMA01000361">
    <property type="protein sequence ID" value="KYF71101.1"/>
    <property type="molecule type" value="Genomic_DNA"/>
</dbReference>
<dbReference type="RefSeq" id="WP_061607186.1">
    <property type="nucleotide sequence ID" value="NZ_JEMA01000361.1"/>
</dbReference>
<dbReference type="InterPro" id="IPR036291">
    <property type="entry name" value="NAD(P)-bd_dom_sf"/>
</dbReference>
<protein>
    <submittedName>
        <fullName evidence="3">NADP oxidoreductase</fullName>
    </submittedName>
</protein>
<evidence type="ECO:0000313" key="4">
    <source>
        <dbReference type="Proteomes" id="UP000075260"/>
    </source>
</evidence>
<organism evidence="3 4">
    <name type="scientific">Sorangium cellulosum</name>
    <name type="common">Polyangium cellulosum</name>
    <dbReference type="NCBI Taxonomy" id="56"/>
    <lineage>
        <taxon>Bacteria</taxon>
        <taxon>Pseudomonadati</taxon>
        <taxon>Myxococcota</taxon>
        <taxon>Polyangia</taxon>
        <taxon>Polyangiales</taxon>
        <taxon>Polyangiaceae</taxon>
        <taxon>Sorangium</taxon>
    </lineage>
</organism>
<dbReference type="PANTHER" id="PTHR14239">
    <property type="entry name" value="DUDULIN-RELATED"/>
    <property type="match status" value="1"/>
</dbReference>
<dbReference type="Proteomes" id="UP000075260">
    <property type="component" value="Unassembled WGS sequence"/>
</dbReference>
<dbReference type="SUPFAM" id="SSF51735">
    <property type="entry name" value="NAD(P)-binding Rossmann-fold domains"/>
    <property type="match status" value="1"/>
</dbReference>
<dbReference type="InterPro" id="IPR051267">
    <property type="entry name" value="STEAP_metalloreductase"/>
</dbReference>
<dbReference type="OrthoDB" id="5524287at2"/>
<feature type="domain" description="Pyrroline-5-carboxylate reductase catalytic N-terminal" evidence="2">
    <location>
        <begin position="2"/>
        <end position="93"/>
    </location>
</feature>
<dbReference type="AlphaFoldDB" id="A0A150QSY4"/>
<dbReference type="PANTHER" id="PTHR14239:SF10">
    <property type="entry name" value="REDUCTASE"/>
    <property type="match status" value="1"/>
</dbReference>
<gene>
    <name evidence="3" type="ORF">BE15_37515</name>
</gene>
<dbReference type="InterPro" id="IPR028939">
    <property type="entry name" value="P5C_Rdtase_cat_N"/>
</dbReference>